<evidence type="ECO:0000313" key="4">
    <source>
        <dbReference type="Proteomes" id="UP000756132"/>
    </source>
</evidence>
<evidence type="ECO:0000259" key="2">
    <source>
        <dbReference type="Pfam" id="PF03061"/>
    </source>
</evidence>
<accession>A0A9Q8PMS4</accession>
<feature type="compositionally biased region" description="Basic and acidic residues" evidence="1">
    <location>
        <begin position="12"/>
        <end position="21"/>
    </location>
</feature>
<dbReference type="SUPFAM" id="SSF54637">
    <property type="entry name" value="Thioesterase/thiol ester dehydrase-isomerase"/>
    <property type="match status" value="1"/>
</dbReference>
<dbReference type="InterPro" id="IPR052061">
    <property type="entry name" value="PTE-AB_protein"/>
</dbReference>
<keyword evidence="4" id="KW-1185">Reference proteome</keyword>
<reference evidence="3" key="1">
    <citation type="submission" date="2021-12" db="EMBL/GenBank/DDBJ databases">
        <authorList>
            <person name="Zaccaron A."/>
            <person name="Stergiopoulos I."/>
        </authorList>
    </citation>
    <scope>NUCLEOTIDE SEQUENCE</scope>
    <source>
        <strain evidence="3">Race5_Kim</strain>
    </source>
</reference>
<dbReference type="InterPro" id="IPR006683">
    <property type="entry name" value="Thioestr_dom"/>
</dbReference>
<sequence>MSGAGGRRHHDKISDEASKNHPDFQLPWIPAILNGPNVTIITETRRIENNGQVANSMFNDTLVHSEGMKARIQLRRPCLEPDSLSGVEDMLIITIGNGLDGKSGRAHGGFSSLVLDHITGTSAARESQSTAPSTAYLHVDYKNPVPTPCVISARAWVTEISGRKVFVKGVLDDGRGTGLATAKALFVMARTEPKSSL</sequence>
<dbReference type="KEGG" id="ffu:CLAFUR5_14206"/>
<dbReference type="CDD" id="cd03443">
    <property type="entry name" value="PaaI_thioesterase"/>
    <property type="match status" value="1"/>
</dbReference>
<organism evidence="3 4">
    <name type="scientific">Passalora fulva</name>
    <name type="common">Tomato leaf mold</name>
    <name type="synonym">Cladosporium fulvum</name>
    <dbReference type="NCBI Taxonomy" id="5499"/>
    <lineage>
        <taxon>Eukaryota</taxon>
        <taxon>Fungi</taxon>
        <taxon>Dikarya</taxon>
        <taxon>Ascomycota</taxon>
        <taxon>Pezizomycotina</taxon>
        <taxon>Dothideomycetes</taxon>
        <taxon>Dothideomycetidae</taxon>
        <taxon>Mycosphaerellales</taxon>
        <taxon>Mycosphaerellaceae</taxon>
        <taxon>Fulvia</taxon>
    </lineage>
</organism>
<dbReference type="PANTHER" id="PTHR47260">
    <property type="entry name" value="UPF0644 PROTEIN PB2B4.06"/>
    <property type="match status" value="1"/>
</dbReference>
<feature type="compositionally biased region" description="Basic residues" evidence="1">
    <location>
        <begin position="1"/>
        <end position="11"/>
    </location>
</feature>
<dbReference type="PANTHER" id="PTHR47260:SF3">
    <property type="entry name" value="THIOESTERASE FAMILY PROTEIN (AFU_ORTHOLOGUE AFUA_7G03960)"/>
    <property type="match status" value="1"/>
</dbReference>
<dbReference type="RefSeq" id="XP_047769704.1">
    <property type="nucleotide sequence ID" value="XM_047913354.1"/>
</dbReference>
<feature type="region of interest" description="Disordered" evidence="1">
    <location>
        <begin position="1"/>
        <end position="21"/>
    </location>
</feature>
<dbReference type="EMBL" id="CP090175">
    <property type="protein sequence ID" value="UJO25338.1"/>
    <property type="molecule type" value="Genomic_DNA"/>
</dbReference>
<dbReference type="OrthoDB" id="506431at2759"/>
<name>A0A9Q8PMS4_PASFU</name>
<dbReference type="Proteomes" id="UP000756132">
    <property type="component" value="Chromosome 13"/>
</dbReference>
<gene>
    <name evidence="3" type="ORF">CLAFUR5_14206</name>
</gene>
<dbReference type="GeneID" id="71994084"/>
<dbReference type="AlphaFoldDB" id="A0A9Q8PMS4"/>
<dbReference type="Pfam" id="PF03061">
    <property type="entry name" value="4HBT"/>
    <property type="match status" value="1"/>
</dbReference>
<evidence type="ECO:0000256" key="1">
    <source>
        <dbReference type="SAM" id="MobiDB-lite"/>
    </source>
</evidence>
<proteinExistence type="predicted"/>
<feature type="domain" description="Thioesterase" evidence="2">
    <location>
        <begin position="104"/>
        <end position="174"/>
    </location>
</feature>
<reference evidence="3" key="2">
    <citation type="journal article" date="2022" name="Microb. Genom.">
        <title>A chromosome-scale genome assembly of the tomato pathogen Cladosporium fulvum reveals a compartmentalized genome architecture and the presence of a dispensable chromosome.</title>
        <authorList>
            <person name="Zaccaron A.Z."/>
            <person name="Chen L.H."/>
            <person name="Samaras A."/>
            <person name="Stergiopoulos I."/>
        </authorList>
    </citation>
    <scope>NUCLEOTIDE SEQUENCE</scope>
    <source>
        <strain evidence="3">Race5_Kim</strain>
    </source>
</reference>
<dbReference type="Gene3D" id="3.10.129.10">
    <property type="entry name" value="Hotdog Thioesterase"/>
    <property type="match status" value="1"/>
</dbReference>
<evidence type="ECO:0000313" key="3">
    <source>
        <dbReference type="EMBL" id="UJO25338.1"/>
    </source>
</evidence>
<protein>
    <recommendedName>
        <fullName evidence="2">Thioesterase domain-containing protein</fullName>
    </recommendedName>
</protein>
<dbReference type="InterPro" id="IPR029069">
    <property type="entry name" value="HotDog_dom_sf"/>
</dbReference>
<dbReference type="OMA" id="FIMARAE"/>